<name>A0A3P7QK36_DIBLA</name>
<keyword evidence="1" id="KW-1133">Transmembrane helix</keyword>
<dbReference type="InterPro" id="IPR043593">
    <property type="entry name" value="ASAP"/>
</dbReference>
<reference evidence="3 4" key="1">
    <citation type="submission" date="2018-11" db="EMBL/GenBank/DDBJ databases">
        <authorList>
            <consortium name="Pathogen Informatics"/>
        </authorList>
    </citation>
    <scope>NUCLEOTIDE SEQUENCE [LARGE SCALE GENOMIC DNA]</scope>
</reference>
<keyword evidence="4" id="KW-1185">Reference proteome</keyword>
<dbReference type="EMBL" id="UYRU01080672">
    <property type="protein sequence ID" value="VDN31276.1"/>
    <property type="molecule type" value="Genomic_DNA"/>
</dbReference>
<dbReference type="Proteomes" id="UP000281553">
    <property type="component" value="Unassembled WGS sequence"/>
</dbReference>
<dbReference type="Gene3D" id="1.20.1270.60">
    <property type="entry name" value="Arfaptin homology (AH) domain/BAR domain"/>
    <property type="match status" value="1"/>
</dbReference>
<sequence>MQNLNSILVFPMETFLQSDLKSDLKKPFEKALKEYEYKYEKLRKEKIQAMKESGIYMPDVFTAEMAADLEKERRRLQLEVCEYLIKVNEVKSKKGADFLQHFIDFYHAHLQYVSFFISSYISLYMYTWIAIPFIDFPHTPREGY</sequence>
<feature type="domain" description="BAR" evidence="2">
    <location>
        <begin position="2"/>
        <end position="112"/>
    </location>
</feature>
<dbReference type="PANTHER" id="PTHR45854">
    <property type="entry name" value="ASAP FAMILY MEMBER"/>
    <property type="match status" value="1"/>
</dbReference>
<evidence type="ECO:0000313" key="3">
    <source>
        <dbReference type="EMBL" id="VDN31276.1"/>
    </source>
</evidence>
<accession>A0A3P7QK36</accession>
<dbReference type="PANTHER" id="PTHR45854:SF3">
    <property type="entry name" value="ARFGAP WITH SH3 DOMAIN, ANK REPEAT AND PH DOMAIN-CONTAINING PROTEIN"/>
    <property type="match status" value="1"/>
</dbReference>
<keyword evidence="1" id="KW-0472">Membrane</keyword>
<evidence type="ECO:0000313" key="4">
    <source>
        <dbReference type="Proteomes" id="UP000281553"/>
    </source>
</evidence>
<dbReference type="InterPro" id="IPR004148">
    <property type="entry name" value="BAR_dom"/>
</dbReference>
<protein>
    <recommendedName>
        <fullName evidence="2">BAR domain-containing protein</fullName>
    </recommendedName>
</protein>
<feature type="transmembrane region" description="Helical" evidence="1">
    <location>
        <begin position="112"/>
        <end position="134"/>
    </location>
</feature>
<dbReference type="AlphaFoldDB" id="A0A3P7QK36"/>
<dbReference type="GO" id="GO:0005737">
    <property type="term" value="C:cytoplasm"/>
    <property type="evidence" value="ECO:0007669"/>
    <property type="project" value="InterPro"/>
</dbReference>
<dbReference type="Pfam" id="PF16746">
    <property type="entry name" value="BAR_3"/>
    <property type="match status" value="1"/>
</dbReference>
<evidence type="ECO:0000256" key="1">
    <source>
        <dbReference type="SAM" id="Phobius"/>
    </source>
</evidence>
<evidence type="ECO:0000259" key="2">
    <source>
        <dbReference type="Pfam" id="PF16746"/>
    </source>
</evidence>
<gene>
    <name evidence="3" type="ORF">DILT_LOCUS15718</name>
</gene>
<proteinExistence type="predicted"/>
<dbReference type="SUPFAM" id="SSF103657">
    <property type="entry name" value="BAR/IMD domain-like"/>
    <property type="match status" value="1"/>
</dbReference>
<keyword evidence="1" id="KW-0812">Transmembrane</keyword>
<dbReference type="OrthoDB" id="435430at2759"/>
<dbReference type="InterPro" id="IPR027267">
    <property type="entry name" value="AH/BAR_dom_sf"/>
</dbReference>
<organism evidence="3 4">
    <name type="scientific">Dibothriocephalus latus</name>
    <name type="common">Fish tapeworm</name>
    <name type="synonym">Diphyllobothrium latum</name>
    <dbReference type="NCBI Taxonomy" id="60516"/>
    <lineage>
        <taxon>Eukaryota</taxon>
        <taxon>Metazoa</taxon>
        <taxon>Spiralia</taxon>
        <taxon>Lophotrochozoa</taxon>
        <taxon>Platyhelminthes</taxon>
        <taxon>Cestoda</taxon>
        <taxon>Eucestoda</taxon>
        <taxon>Diphyllobothriidea</taxon>
        <taxon>Diphyllobothriidae</taxon>
        <taxon>Dibothriocephalus</taxon>
    </lineage>
</organism>
<dbReference type="GO" id="GO:0005096">
    <property type="term" value="F:GTPase activator activity"/>
    <property type="evidence" value="ECO:0007669"/>
    <property type="project" value="InterPro"/>
</dbReference>